<protein>
    <submittedName>
        <fullName evidence="2">Uncharacterized protein</fullName>
    </submittedName>
</protein>
<keyword evidence="3" id="KW-1185">Reference proteome</keyword>
<dbReference type="EMBL" id="JAUTBK010000002">
    <property type="protein sequence ID" value="MDQ1208462.1"/>
    <property type="molecule type" value="Genomic_DNA"/>
</dbReference>
<gene>
    <name evidence="2" type="ORF">QE380_001385</name>
</gene>
<evidence type="ECO:0000256" key="1">
    <source>
        <dbReference type="SAM" id="SignalP"/>
    </source>
</evidence>
<comment type="caution">
    <text evidence="2">The sequence shown here is derived from an EMBL/GenBank/DDBJ whole genome shotgun (WGS) entry which is preliminary data.</text>
</comment>
<dbReference type="Proteomes" id="UP001233360">
    <property type="component" value="Unassembled WGS sequence"/>
</dbReference>
<dbReference type="RefSeq" id="WP_307002990.1">
    <property type="nucleotide sequence ID" value="NZ_JAUTBK010000002.1"/>
</dbReference>
<keyword evidence="1" id="KW-0732">Signal</keyword>
<name>A0ABU0UV76_ACIBI</name>
<feature type="chain" id="PRO_5045095329" evidence="1">
    <location>
        <begin position="22"/>
        <end position="369"/>
    </location>
</feature>
<evidence type="ECO:0000313" key="3">
    <source>
        <dbReference type="Proteomes" id="UP001233360"/>
    </source>
</evidence>
<feature type="signal peptide" evidence="1">
    <location>
        <begin position="1"/>
        <end position="21"/>
    </location>
</feature>
<proteinExistence type="predicted"/>
<accession>A0ABU0UV76</accession>
<sequence length="369" mass="38821">MLKLKLLFAFMGVVITNAVCADTLKSLDDQQLSQVTGQALLNLNYVAPGGSNPNANIGFYRLGLEAVLELNANIKKLQLGCGGVKGTGCDIDIDNIALTGITTSTAQGAGVGTDFKLTNPFIEFAIQNPDTAATRTVTGFRLGALSALGIMNIGSNGDLNTLADDTGINSLSGDIGVRVTNANLTNVHACVLGVASSGSRCLTGLFGEKYQLDGTANVANYSTTLINNRSSTFSLLKMTAQASASLLGLKLTNVNMNDIPYRTVHQLLVADTDSNGNLIATSNAFISSQSKNIYWQNVSDKTWSSNAAQQGWWISIPQTQFNNLNITQDVYLNAIGAVSGALIGTAVNLDAVDLGQMPISNCYGNLKFC</sequence>
<organism evidence="2 3">
    <name type="scientific">Acinetobacter baylyi</name>
    <dbReference type="NCBI Taxonomy" id="202950"/>
    <lineage>
        <taxon>Bacteria</taxon>
        <taxon>Pseudomonadati</taxon>
        <taxon>Pseudomonadota</taxon>
        <taxon>Gammaproteobacteria</taxon>
        <taxon>Moraxellales</taxon>
        <taxon>Moraxellaceae</taxon>
        <taxon>Acinetobacter</taxon>
    </lineage>
</organism>
<reference evidence="2 3" key="1">
    <citation type="submission" date="2023-07" db="EMBL/GenBank/DDBJ databases">
        <title>Functional and genomic diversity of the sorghum phyllosphere microbiome.</title>
        <authorList>
            <person name="Shade A."/>
        </authorList>
    </citation>
    <scope>NUCLEOTIDE SEQUENCE [LARGE SCALE GENOMIC DNA]</scope>
    <source>
        <strain evidence="2 3">SORGH_AS_0887</strain>
    </source>
</reference>
<evidence type="ECO:0000313" key="2">
    <source>
        <dbReference type="EMBL" id="MDQ1208462.1"/>
    </source>
</evidence>